<comment type="caution">
    <text evidence="2">The sequence shown here is derived from an EMBL/GenBank/DDBJ whole genome shotgun (WGS) entry which is preliminary data.</text>
</comment>
<evidence type="ECO:0000256" key="1">
    <source>
        <dbReference type="SAM" id="Phobius"/>
    </source>
</evidence>
<evidence type="ECO:0000313" key="3">
    <source>
        <dbReference type="Proteomes" id="UP000546031"/>
    </source>
</evidence>
<proteinExistence type="predicted"/>
<accession>A0A850H2P5</accession>
<organism evidence="2 3">
    <name type="scientific">Altererythrobacter lutimaris</name>
    <dbReference type="NCBI Taxonomy" id="2743979"/>
    <lineage>
        <taxon>Bacteria</taxon>
        <taxon>Pseudomonadati</taxon>
        <taxon>Pseudomonadota</taxon>
        <taxon>Alphaproteobacteria</taxon>
        <taxon>Sphingomonadales</taxon>
        <taxon>Erythrobacteraceae</taxon>
        <taxon>Altererythrobacter</taxon>
    </lineage>
</organism>
<protein>
    <recommendedName>
        <fullName evidence="4">DUF3592 domain-containing protein</fullName>
    </recommendedName>
</protein>
<keyword evidence="1" id="KW-0812">Transmembrane</keyword>
<keyword evidence="1" id="KW-0472">Membrane</keyword>
<feature type="transmembrane region" description="Helical" evidence="1">
    <location>
        <begin position="31"/>
        <end position="50"/>
    </location>
</feature>
<sequence length="146" mass="15571">MGKKLLGCGCLGLLLIGGALAYFVTQTESGQWLGALILLYGGIIVGGAVMHDTVPGVITEVKRIENPTAIQAGSIRFRYEDASGTTRTGFRRVMYSTSKFEALDVGDEIAVWVCKSDPAIVKLVGYGTHEPDQCPSSNTEEELSAN</sequence>
<dbReference type="Proteomes" id="UP000546031">
    <property type="component" value="Unassembled WGS sequence"/>
</dbReference>
<evidence type="ECO:0000313" key="2">
    <source>
        <dbReference type="EMBL" id="NVE93417.1"/>
    </source>
</evidence>
<dbReference type="RefSeq" id="WP_176271786.1">
    <property type="nucleotide sequence ID" value="NZ_JABWTA010000001.1"/>
</dbReference>
<evidence type="ECO:0008006" key="4">
    <source>
        <dbReference type="Google" id="ProtNLM"/>
    </source>
</evidence>
<keyword evidence="3" id="KW-1185">Reference proteome</keyword>
<name>A0A850H2P5_9SPHN</name>
<keyword evidence="1" id="KW-1133">Transmembrane helix</keyword>
<reference evidence="2 3" key="1">
    <citation type="submission" date="2020-06" db="EMBL/GenBank/DDBJ databases">
        <title>Altererythrobacter lutimaris sp. nov., a marine bacterium isolated from a tidal flat.</title>
        <authorList>
            <person name="Kim D."/>
            <person name="Yoo Y."/>
            <person name="Kim J.-J."/>
        </authorList>
    </citation>
    <scope>NUCLEOTIDE SEQUENCE [LARGE SCALE GENOMIC DNA]</scope>
    <source>
        <strain evidence="2 3">JGD-16</strain>
    </source>
</reference>
<dbReference type="EMBL" id="JABWTA010000001">
    <property type="protein sequence ID" value="NVE93417.1"/>
    <property type="molecule type" value="Genomic_DNA"/>
</dbReference>
<gene>
    <name evidence="2" type="ORF">HUO12_00740</name>
</gene>
<dbReference type="AlphaFoldDB" id="A0A850H2P5"/>